<dbReference type="Gene3D" id="3.30.1600.10">
    <property type="entry name" value="SIR2/SIRT2 'Small Domain"/>
    <property type="match status" value="1"/>
</dbReference>
<proteinExistence type="inferred from homology"/>
<name>A0A9P4QU47_9PLEO</name>
<feature type="binding site" evidence="4">
    <location>
        <position position="190"/>
    </location>
    <ligand>
        <name>Zn(2+)</name>
        <dbReference type="ChEBI" id="CHEBI:29105"/>
    </ligand>
</feature>
<dbReference type="Gene3D" id="3.40.50.1220">
    <property type="entry name" value="TPP-binding domain"/>
    <property type="match status" value="1"/>
</dbReference>
<dbReference type="InterPro" id="IPR026590">
    <property type="entry name" value="Ssirtuin_cat_dom"/>
</dbReference>
<feature type="binding site" evidence="4">
    <location>
        <position position="154"/>
    </location>
    <ligand>
        <name>Zn(2+)</name>
        <dbReference type="ChEBI" id="CHEBI:29105"/>
    </ligand>
</feature>
<keyword evidence="4" id="KW-0862">Zinc</keyword>
<dbReference type="GO" id="GO:0046872">
    <property type="term" value="F:metal ion binding"/>
    <property type="evidence" value="ECO:0007669"/>
    <property type="project" value="UniProtKB-KW"/>
</dbReference>
<dbReference type="Proteomes" id="UP000799444">
    <property type="component" value="Unassembled WGS sequence"/>
</dbReference>
<dbReference type="EMBL" id="ML996172">
    <property type="protein sequence ID" value="KAF2732729.1"/>
    <property type="molecule type" value="Genomic_DNA"/>
</dbReference>
<evidence type="ECO:0000313" key="6">
    <source>
        <dbReference type="EMBL" id="KAF2732729.1"/>
    </source>
</evidence>
<dbReference type="GO" id="GO:0005634">
    <property type="term" value="C:nucleus"/>
    <property type="evidence" value="ECO:0007669"/>
    <property type="project" value="TreeGrafter"/>
</dbReference>
<dbReference type="Pfam" id="PF02146">
    <property type="entry name" value="SIR2"/>
    <property type="match status" value="1"/>
</dbReference>
<feature type="binding site" evidence="4">
    <location>
        <position position="187"/>
    </location>
    <ligand>
        <name>Zn(2+)</name>
        <dbReference type="ChEBI" id="CHEBI:29105"/>
    </ligand>
</feature>
<evidence type="ECO:0000313" key="7">
    <source>
        <dbReference type="Proteomes" id="UP000799444"/>
    </source>
</evidence>
<keyword evidence="7" id="KW-1185">Reference proteome</keyword>
<keyword evidence="3" id="KW-0520">NAD</keyword>
<dbReference type="GO" id="GO:0070403">
    <property type="term" value="F:NAD+ binding"/>
    <property type="evidence" value="ECO:0007669"/>
    <property type="project" value="InterPro"/>
</dbReference>
<dbReference type="OrthoDB" id="424302at2759"/>
<dbReference type="InterPro" id="IPR003000">
    <property type="entry name" value="Sirtuin"/>
</dbReference>
<comment type="caution">
    <text evidence="6">The sequence shown here is derived from an EMBL/GenBank/DDBJ whole genome shotgun (WGS) entry which is preliminary data.</text>
</comment>
<gene>
    <name evidence="6" type="ORF">EJ04DRAFT_496442</name>
</gene>
<dbReference type="PANTHER" id="PTHR11085">
    <property type="entry name" value="NAD-DEPENDENT PROTEIN DEACYLASE SIRTUIN-5, MITOCHONDRIAL-RELATED"/>
    <property type="match status" value="1"/>
</dbReference>
<dbReference type="InterPro" id="IPR029035">
    <property type="entry name" value="DHS-like_NAD/FAD-binding_dom"/>
</dbReference>
<dbReference type="AlphaFoldDB" id="A0A9P4QU47"/>
<organism evidence="6 7">
    <name type="scientific">Polyplosphaeria fusca</name>
    <dbReference type="NCBI Taxonomy" id="682080"/>
    <lineage>
        <taxon>Eukaryota</taxon>
        <taxon>Fungi</taxon>
        <taxon>Dikarya</taxon>
        <taxon>Ascomycota</taxon>
        <taxon>Pezizomycotina</taxon>
        <taxon>Dothideomycetes</taxon>
        <taxon>Pleosporomycetidae</taxon>
        <taxon>Pleosporales</taxon>
        <taxon>Tetraplosphaeriaceae</taxon>
        <taxon>Polyplosphaeria</taxon>
    </lineage>
</organism>
<dbReference type="PANTHER" id="PTHR11085:SF10">
    <property type="entry name" value="NAD-DEPENDENT PROTEIN DEACYLASE SIRTUIN-5, MITOCHONDRIAL-RELATED"/>
    <property type="match status" value="1"/>
</dbReference>
<dbReference type="PROSITE" id="PS50305">
    <property type="entry name" value="SIRTUIN"/>
    <property type="match status" value="1"/>
</dbReference>
<evidence type="ECO:0000256" key="4">
    <source>
        <dbReference type="PROSITE-ProRule" id="PRU00236"/>
    </source>
</evidence>
<evidence type="ECO:0000256" key="1">
    <source>
        <dbReference type="ARBA" id="ARBA00006924"/>
    </source>
</evidence>
<keyword evidence="4" id="KW-0479">Metal-binding</keyword>
<accession>A0A9P4QU47</accession>
<evidence type="ECO:0000256" key="3">
    <source>
        <dbReference type="ARBA" id="ARBA00023027"/>
    </source>
</evidence>
<feature type="domain" description="Deacetylase sirtuin-type" evidence="5">
    <location>
        <begin position="20"/>
        <end position="298"/>
    </location>
</feature>
<keyword evidence="2" id="KW-0808">Transferase</keyword>
<reference evidence="6" key="1">
    <citation type="journal article" date="2020" name="Stud. Mycol.">
        <title>101 Dothideomycetes genomes: a test case for predicting lifestyles and emergence of pathogens.</title>
        <authorList>
            <person name="Haridas S."/>
            <person name="Albert R."/>
            <person name="Binder M."/>
            <person name="Bloem J."/>
            <person name="Labutti K."/>
            <person name="Salamov A."/>
            <person name="Andreopoulos B."/>
            <person name="Baker S."/>
            <person name="Barry K."/>
            <person name="Bills G."/>
            <person name="Bluhm B."/>
            <person name="Cannon C."/>
            <person name="Castanera R."/>
            <person name="Culley D."/>
            <person name="Daum C."/>
            <person name="Ezra D."/>
            <person name="Gonzalez J."/>
            <person name="Henrissat B."/>
            <person name="Kuo A."/>
            <person name="Liang C."/>
            <person name="Lipzen A."/>
            <person name="Lutzoni F."/>
            <person name="Magnuson J."/>
            <person name="Mondo S."/>
            <person name="Nolan M."/>
            <person name="Ohm R."/>
            <person name="Pangilinan J."/>
            <person name="Park H.-J."/>
            <person name="Ramirez L."/>
            <person name="Alfaro M."/>
            <person name="Sun H."/>
            <person name="Tritt A."/>
            <person name="Yoshinaga Y."/>
            <person name="Zwiers L.-H."/>
            <person name="Turgeon B."/>
            <person name="Goodwin S."/>
            <person name="Spatafora J."/>
            <person name="Crous P."/>
            <person name="Grigoriev I."/>
        </authorList>
    </citation>
    <scope>NUCLEOTIDE SEQUENCE</scope>
    <source>
        <strain evidence="6">CBS 125425</strain>
    </source>
</reference>
<evidence type="ECO:0000256" key="2">
    <source>
        <dbReference type="ARBA" id="ARBA00022679"/>
    </source>
</evidence>
<dbReference type="InterPro" id="IPR050134">
    <property type="entry name" value="NAD-dep_sirtuin_deacylases"/>
</dbReference>
<dbReference type="SUPFAM" id="SSF52467">
    <property type="entry name" value="DHS-like NAD/FAD-binding domain"/>
    <property type="match status" value="1"/>
</dbReference>
<dbReference type="GO" id="GO:0017136">
    <property type="term" value="F:histone deacetylase activity, NAD-dependent"/>
    <property type="evidence" value="ECO:0007669"/>
    <property type="project" value="TreeGrafter"/>
</dbReference>
<comment type="similarity">
    <text evidence="1">Belongs to the sirtuin family. Class I subfamily.</text>
</comment>
<sequence length="298" mass="32392">MSSPAVPDYSAVVSATGFLRPRASRSTELFHDHLSTSRRLLVLIGAGLSAASGLPTFRGQGGLWRKHDAKQLSTPAAFEDDPALVWTFYLERIRAAKDAKPNAGHLALVELAEKREGCLTISMNIDGLSERARHAASQIHFLHGSLFDVKCNKCDLLLRDAEADTALQPLLVQPPESPLQQSNIPHCPKCHVGLLRPGVVWFTEPIPSGMLRSIHAWIEADPVIDTMLVVGTSAEVYPATAYIEGARKRGARVAAVNIEQEDPALLGLEEQDWYFQGDAAELVPQLLEPVIGRGASVE</sequence>
<evidence type="ECO:0000259" key="5">
    <source>
        <dbReference type="PROSITE" id="PS50305"/>
    </source>
</evidence>
<protein>
    <submittedName>
        <fullName evidence="6">DHS-like NAD/FAD-binding domain-containing protein</fullName>
    </submittedName>
</protein>
<feature type="active site" description="Proton acceptor" evidence="4">
    <location>
        <position position="143"/>
    </location>
</feature>
<feature type="binding site" evidence="4">
    <location>
        <position position="151"/>
    </location>
    <ligand>
        <name>Zn(2+)</name>
        <dbReference type="ChEBI" id="CHEBI:29105"/>
    </ligand>
</feature>
<dbReference type="InterPro" id="IPR026591">
    <property type="entry name" value="Sirtuin_cat_small_dom_sf"/>
</dbReference>